<organism evidence="5 6">
    <name type="scientific">Marmota monax</name>
    <name type="common">Woodchuck</name>
    <dbReference type="NCBI Taxonomy" id="9995"/>
    <lineage>
        <taxon>Eukaryota</taxon>
        <taxon>Metazoa</taxon>
        <taxon>Chordata</taxon>
        <taxon>Craniata</taxon>
        <taxon>Vertebrata</taxon>
        <taxon>Euteleostomi</taxon>
        <taxon>Mammalia</taxon>
        <taxon>Eutheria</taxon>
        <taxon>Euarchontoglires</taxon>
        <taxon>Glires</taxon>
        <taxon>Rodentia</taxon>
        <taxon>Sciuromorpha</taxon>
        <taxon>Sciuridae</taxon>
        <taxon>Xerinae</taxon>
        <taxon>Marmotini</taxon>
        <taxon>Marmota</taxon>
    </lineage>
</organism>
<sequence length="279" mass="29655">MTPSQVSNHWVLCPLGLFEPVDTKFEIYRNQVLDPSLMEMTEAAIRVLSRNPRGFYLFVEGGRIDRGHHEGTAYVALTEAVMFDSAIDKAGQLTSDQDTLTLVTADHSHVFSFGGYTLRGSSIFGLAPLKAQDGKSYTSILYGNGPGYVLNSGDRPNVTEEESGARTYKQQAAVPLSSETHGGEDVAVLARGPQAHLVHGVQEQNYIAHVMAFAACLEPYEACDLASPTLQSITVGPGSQLTFPTSQSIPAGSSSAAASLSLTLLLGSLLLLLGAVAQP</sequence>
<reference evidence="5" key="1">
    <citation type="submission" date="2019-04" db="EMBL/GenBank/DDBJ databases">
        <authorList>
            <person name="Alioto T."/>
            <person name="Alioto T."/>
        </authorList>
    </citation>
    <scope>NUCLEOTIDE SEQUENCE [LARGE SCALE GENOMIC DNA]</scope>
</reference>
<comment type="caution">
    <text evidence="5">The sequence shown here is derived from an EMBL/GenBank/DDBJ whole genome shotgun (WGS) entry which is preliminary data.</text>
</comment>
<keyword evidence="3" id="KW-0472">Membrane</keyword>
<keyword evidence="4" id="KW-0479">Metal-binding</keyword>
<dbReference type="SMART" id="SM00098">
    <property type="entry name" value="alkPPc"/>
    <property type="match status" value="1"/>
</dbReference>
<dbReference type="GO" id="GO:0005886">
    <property type="term" value="C:plasma membrane"/>
    <property type="evidence" value="ECO:0007669"/>
    <property type="project" value="UniProtKB-SubCell"/>
</dbReference>
<dbReference type="PANTHER" id="PTHR11596">
    <property type="entry name" value="ALKALINE PHOSPHATASE"/>
    <property type="match status" value="1"/>
</dbReference>
<dbReference type="InterPro" id="IPR001952">
    <property type="entry name" value="Alkaline_phosphatase"/>
</dbReference>
<dbReference type="InterPro" id="IPR017850">
    <property type="entry name" value="Alkaline_phosphatase_core_sf"/>
</dbReference>
<keyword evidence="4" id="KW-0460">Magnesium</keyword>
<dbReference type="Pfam" id="PF00245">
    <property type="entry name" value="Alk_phosphatase"/>
    <property type="match status" value="1"/>
</dbReference>
<evidence type="ECO:0000256" key="3">
    <source>
        <dbReference type="ARBA" id="ARBA00022622"/>
    </source>
</evidence>
<feature type="binding site" evidence="4">
    <location>
        <position position="106"/>
    </location>
    <ligand>
        <name>Zn(2+)</name>
        <dbReference type="ChEBI" id="CHEBI:29105"/>
        <label>2</label>
    </ligand>
</feature>
<keyword evidence="6" id="KW-1185">Reference proteome</keyword>
<dbReference type="Gene3D" id="3.40.720.10">
    <property type="entry name" value="Alkaline Phosphatase, subunit A"/>
    <property type="match status" value="1"/>
</dbReference>
<dbReference type="Proteomes" id="UP000335636">
    <property type="component" value="Unassembled WGS sequence"/>
</dbReference>
<dbReference type="AlphaFoldDB" id="A0A5E4DGS2"/>
<dbReference type="SUPFAM" id="SSF53649">
    <property type="entry name" value="Alkaline phosphatase-like"/>
    <property type="match status" value="1"/>
</dbReference>
<feature type="binding site" evidence="4">
    <location>
        <position position="69"/>
    </location>
    <ligand>
        <name>Zn(2+)</name>
        <dbReference type="ChEBI" id="CHEBI:29105"/>
        <label>2</label>
    </ligand>
</feature>
<keyword evidence="3" id="KW-0336">GPI-anchor</keyword>
<feature type="binding site" evidence="4">
    <location>
        <position position="60"/>
    </location>
    <ligand>
        <name>Mg(2+)</name>
        <dbReference type="ChEBI" id="CHEBI:18420"/>
    </ligand>
</feature>
<dbReference type="GO" id="GO:0046872">
    <property type="term" value="F:metal ion binding"/>
    <property type="evidence" value="ECO:0007669"/>
    <property type="project" value="UniProtKB-KW"/>
</dbReference>
<dbReference type="GO" id="GO:0098552">
    <property type="term" value="C:side of membrane"/>
    <property type="evidence" value="ECO:0007669"/>
    <property type="project" value="UniProtKB-KW"/>
</dbReference>
<comment type="subcellular location">
    <subcellularLocation>
        <location evidence="1">Cell membrane</location>
        <topology evidence="1">Lipid-anchor</topology>
        <topology evidence="1">GPI-anchor</topology>
    </subcellularLocation>
</comment>
<dbReference type="PANTHER" id="PTHR11596:SF30">
    <property type="entry name" value="INTESTINAL-TYPE ALKALINE PHOSPHATASE"/>
    <property type="match status" value="1"/>
</dbReference>
<evidence type="ECO:0000313" key="6">
    <source>
        <dbReference type="Proteomes" id="UP000335636"/>
    </source>
</evidence>
<evidence type="ECO:0000313" key="5">
    <source>
        <dbReference type="EMBL" id="VTJ91269.1"/>
    </source>
</evidence>
<feature type="binding site" evidence="4">
    <location>
        <position position="65"/>
    </location>
    <ligand>
        <name>Zn(2+)</name>
        <dbReference type="ChEBI" id="CHEBI:29105"/>
        <label>2</label>
    </ligand>
</feature>
<comment type="cofactor">
    <cofactor evidence="4">
        <name>Zn(2+)</name>
        <dbReference type="ChEBI" id="CHEBI:29105"/>
    </cofactor>
    <text evidence="4">Binds 2 Zn(2+) ions.</text>
</comment>
<keyword evidence="3" id="KW-0449">Lipoprotein</keyword>
<dbReference type="GO" id="GO:0004035">
    <property type="term" value="F:alkaline phosphatase activity"/>
    <property type="evidence" value="ECO:0007669"/>
    <property type="project" value="UniProtKB-EC"/>
</dbReference>
<proteinExistence type="predicted"/>
<gene>
    <name evidence="5" type="ORF">MONAX_5E031260</name>
</gene>
<evidence type="ECO:0000256" key="4">
    <source>
        <dbReference type="PIRSR" id="PIRSR601952-2"/>
    </source>
</evidence>
<dbReference type="EC" id="3.1.3.1" evidence="2"/>
<accession>A0A5E4DGS2</accession>
<feature type="binding site" evidence="4">
    <location>
        <position position="181"/>
    </location>
    <ligand>
        <name>Zn(2+)</name>
        <dbReference type="ChEBI" id="CHEBI:29105"/>
        <label>2</label>
    </ligand>
</feature>
<evidence type="ECO:0000256" key="2">
    <source>
        <dbReference type="ARBA" id="ARBA00012647"/>
    </source>
</evidence>
<keyword evidence="4" id="KW-0862">Zinc</keyword>
<keyword evidence="3" id="KW-0325">Glycoprotein</keyword>
<name>A0A5E4DGS2_MARMO</name>
<dbReference type="EMBL" id="CABDUW010007187">
    <property type="protein sequence ID" value="VTJ91269.1"/>
    <property type="molecule type" value="Genomic_DNA"/>
</dbReference>
<evidence type="ECO:0000256" key="1">
    <source>
        <dbReference type="ARBA" id="ARBA00004609"/>
    </source>
</evidence>
<feature type="binding site" evidence="4">
    <location>
        <position position="107"/>
    </location>
    <ligand>
        <name>Zn(2+)</name>
        <dbReference type="ChEBI" id="CHEBI:29105"/>
        <label>2</label>
    </ligand>
</feature>
<comment type="cofactor">
    <cofactor evidence="4">
        <name>Mg(2+)</name>
        <dbReference type="ChEBI" id="CHEBI:18420"/>
    </cofactor>
    <text evidence="4">Binds 1 Mg(2+) ion.</text>
</comment>
<protein>
    <recommendedName>
        <fullName evidence="2">alkaline phosphatase</fullName>
        <ecNumber evidence="2">3.1.3.1</ecNumber>
    </recommendedName>
</protein>